<reference evidence="5" key="1">
    <citation type="submission" date="2021-02" db="EMBL/GenBank/DDBJ databases">
        <authorList>
            <person name="Nowell W R."/>
        </authorList>
    </citation>
    <scope>NUCLEOTIDE SEQUENCE</scope>
</reference>
<dbReference type="EMBL" id="CAJNYT010005486">
    <property type="protein sequence ID" value="CAF3749068.1"/>
    <property type="molecule type" value="Genomic_DNA"/>
</dbReference>
<dbReference type="Proteomes" id="UP000663825">
    <property type="component" value="Unassembled WGS sequence"/>
</dbReference>
<sequence length="170" mass="19732">MTVSSEDRYLLLLKKNIFIPEGARFFPDHVTNRRFKSEAIDKIAPYSTQMKKVNAVDVQLLLSNCQMLYEDKKRFDFDNSQSMSDDEYRTLTSLSKSQFDDLIGRLSQSNILNSSNRPIRTAIAILLCKLRLGLSNQMLDHLIITFSCTRNHETMNFKEKHSTFTQNVHC</sequence>
<gene>
    <name evidence="2" type="ORF">GRG538_LOCUS31289</name>
    <name evidence="4" type="ORF">HFQ381_LOCUS25950</name>
    <name evidence="5" type="ORF">QYT958_LOCUS29347</name>
    <name evidence="1" type="ORF">TIS948_LOCUS27867</name>
    <name evidence="3" type="ORF">UJA718_LOCUS17881</name>
</gene>
<evidence type="ECO:0000313" key="6">
    <source>
        <dbReference type="Proteomes" id="UP000663848"/>
    </source>
</evidence>
<dbReference type="Proteomes" id="UP000663848">
    <property type="component" value="Unassembled WGS sequence"/>
</dbReference>
<comment type="caution">
    <text evidence="5">The sequence shown here is derived from an EMBL/GenBank/DDBJ whole genome shotgun (WGS) entry which is preliminary data.</text>
</comment>
<dbReference type="EMBL" id="CAJNXB010005023">
    <property type="protein sequence ID" value="CAF3402871.1"/>
    <property type="molecule type" value="Genomic_DNA"/>
</dbReference>
<dbReference type="PROSITE" id="PS00018">
    <property type="entry name" value="EF_HAND_1"/>
    <property type="match status" value="1"/>
</dbReference>
<dbReference type="Proteomes" id="UP000663873">
    <property type="component" value="Unassembled WGS sequence"/>
</dbReference>
<evidence type="ECO:0000313" key="4">
    <source>
        <dbReference type="EMBL" id="CAF4477387.1"/>
    </source>
</evidence>
<organism evidence="5 6">
    <name type="scientific">Rotaria socialis</name>
    <dbReference type="NCBI Taxonomy" id="392032"/>
    <lineage>
        <taxon>Eukaryota</taxon>
        <taxon>Metazoa</taxon>
        <taxon>Spiralia</taxon>
        <taxon>Gnathifera</taxon>
        <taxon>Rotifera</taxon>
        <taxon>Eurotatoria</taxon>
        <taxon>Bdelloidea</taxon>
        <taxon>Philodinida</taxon>
        <taxon>Philodinidae</taxon>
        <taxon>Rotaria</taxon>
    </lineage>
</organism>
<dbReference type="EMBL" id="CAJOBP010002955">
    <property type="protein sequence ID" value="CAF4382855.1"/>
    <property type="molecule type" value="Genomic_DNA"/>
</dbReference>
<protein>
    <submittedName>
        <fullName evidence="5">Uncharacterized protein</fullName>
    </submittedName>
</protein>
<evidence type="ECO:0000313" key="3">
    <source>
        <dbReference type="EMBL" id="CAF4382855.1"/>
    </source>
</evidence>
<dbReference type="AlphaFoldDB" id="A0A821TYK0"/>
<dbReference type="Proteomes" id="UP000663851">
    <property type="component" value="Unassembled WGS sequence"/>
</dbReference>
<name>A0A821TYK0_9BILA</name>
<dbReference type="OrthoDB" id="10049726at2759"/>
<dbReference type="InterPro" id="IPR018247">
    <property type="entry name" value="EF_Hand_1_Ca_BS"/>
</dbReference>
<dbReference type="Proteomes" id="UP000663872">
    <property type="component" value="Unassembled WGS sequence"/>
</dbReference>
<evidence type="ECO:0000313" key="1">
    <source>
        <dbReference type="EMBL" id="CAF3402871.1"/>
    </source>
</evidence>
<proteinExistence type="predicted"/>
<evidence type="ECO:0000313" key="7">
    <source>
        <dbReference type="Proteomes" id="UP000663873"/>
    </source>
</evidence>
<keyword evidence="7" id="KW-1185">Reference proteome</keyword>
<dbReference type="EMBL" id="CAJOBO010003004">
    <property type="protein sequence ID" value="CAF4477387.1"/>
    <property type="molecule type" value="Genomic_DNA"/>
</dbReference>
<evidence type="ECO:0000313" key="2">
    <source>
        <dbReference type="EMBL" id="CAF3749068.1"/>
    </source>
</evidence>
<evidence type="ECO:0000313" key="5">
    <source>
        <dbReference type="EMBL" id="CAF4880845.1"/>
    </source>
</evidence>
<accession>A0A821TYK0</accession>
<dbReference type="EMBL" id="CAJOBR010008544">
    <property type="protein sequence ID" value="CAF4880845.1"/>
    <property type="molecule type" value="Genomic_DNA"/>
</dbReference>